<evidence type="ECO:0000313" key="1">
    <source>
        <dbReference type="EMBL" id="KKM83943.1"/>
    </source>
</evidence>
<protein>
    <recommendedName>
        <fullName evidence="2">HTH tetR-type domain-containing protein</fullName>
    </recommendedName>
</protein>
<feature type="non-terminal residue" evidence="1">
    <location>
        <position position="1"/>
    </location>
</feature>
<organism evidence="1">
    <name type="scientific">marine sediment metagenome</name>
    <dbReference type="NCBI Taxonomy" id="412755"/>
    <lineage>
        <taxon>unclassified sequences</taxon>
        <taxon>metagenomes</taxon>
        <taxon>ecological metagenomes</taxon>
    </lineage>
</organism>
<dbReference type="AlphaFoldDB" id="A0A0F9KPY2"/>
<name>A0A0F9KPY2_9ZZZZ</name>
<accession>A0A0F9KPY2</accession>
<proteinExistence type="predicted"/>
<dbReference type="EMBL" id="LAZR01007640">
    <property type="protein sequence ID" value="KKM83943.1"/>
    <property type="molecule type" value="Genomic_DNA"/>
</dbReference>
<reference evidence="1" key="1">
    <citation type="journal article" date="2015" name="Nature">
        <title>Complex archaea that bridge the gap between prokaryotes and eukaryotes.</title>
        <authorList>
            <person name="Spang A."/>
            <person name="Saw J.H."/>
            <person name="Jorgensen S.L."/>
            <person name="Zaremba-Niedzwiedzka K."/>
            <person name="Martijn J."/>
            <person name="Lind A.E."/>
            <person name="van Eijk R."/>
            <person name="Schleper C."/>
            <person name="Guy L."/>
            <person name="Ettema T.J."/>
        </authorList>
    </citation>
    <scope>NUCLEOTIDE SEQUENCE</scope>
</reference>
<dbReference type="Gene3D" id="1.10.357.10">
    <property type="entry name" value="Tetracycline Repressor, domain 2"/>
    <property type="match status" value="1"/>
</dbReference>
<sequence length="175" mass="20432">VAKGTFYLYFESKDLLYREIFESYHTNEVYQAFDMITREGDLKKSIYVDMVGGLYYLQKRPILMEIMLGNPAYLSESVTTQMVHAYYIEIASEVFKGIEHRLAPGLTMDDFIHLYTFYLGTLKHSEPADPDFWRLAANTARVLIEGMFSRTRWTPRPVEDIINEVDKLFEQDGAK</sequence>
<comment type="caution">
    <text evidence="1">The sequence shown here is derived from an EMBL/GenBank/DDBJ whole genome shotgun (WGS) entry which is preliminary data.</text>
</comment>
<evidence type="ECO:0008006" key="2">
    <source>
        <dbReference type="Google" id="ProtNLM"/>
    </source>
</evidence>
<gene>
    <name evidence="1" type="ORF">LCGC14_1304160</name>
</gene>